<accession>A0AAN8PCQ6</accession>
<feature type="compositionally biased region" description="Basic and acidic residues" evidence="1">
    <location>
        <begin position="113"/>
        <end position="123"/>
    </location>
</feature>
<protein>
    <submittedName>
        <fullName evidence="2">Uncharacterized protein</fullName>
    </submittedName>
</protein>
<reference evidence="2 3" key="1">
    <citation type="submission" date="2023-10" db="EMBL/GenBank/DDBJ databases">
        <title>Genomes of two closely related lineages of the louse Polyplax serrata with different host specificities.</title>
        <authorList>
            <person name="Martinu J."/>
            <person name="Tarabai H."/>
            <person name="Stefka J."/>
            <person name="Hypsa V."/>
        </authorList>
    </citation>
    <scope>NUCLEOTIDE SEQUENCE [LARGE SCALE GENOMIC DNA]</scope>
    <source>
        <strain evidence="2">HR10_N</strain>
    </source>
</reference>
<organism evidence="2 3">
    <name type="scientific">Polyplax serrata</name>
    <name type="common">Common mouse louse</name>
    <dbReference type="NCBI Taxonomy" id="468196"/>
    <lineage>
        <taxon>Eukaryota</taxon>
        <taxon>Metazoa</taxon>
        <taxon>Ecdysozoa</taxon>
        <taxon>Arthropoda</taxon>
        <taxon>Hexapoda</taxon>
        <taxon>Insecta</taxon>
        <taxon>Pterygota</taxon>
        <taxon>Neoptera</taxon>
        <taxon>Paraneoptera</taxon>
        <taxon>Psocodea</taxon>
        <taxon>Troctomorpha</taxon>
        <taxon>Phthiraptera</taxon>
        <taxon>Anoplura</taxon>
        <taxon>Polyplacidae</taxon>
        <taxon>Polyplax</taxon>
    </lineage>
</organism>
<evidence type="ECO:0000313" key="2">
    <source>
        <dbReference type="EMBL" id="KAK6626150.1"/>
    </source>
</evidence>
<proteinExistence type="predicted"/>
<gene>
    <name evidence="2" type="ORF">RUM43_006456</name>
</gene>
<feature type="region of interest" description="Disordered" evidence="1">
    <location>
        <begin position="1"/>
        <end position="45"/>
    </location>
</feature>
<sequence>MKDHCHRATDGRIQPRHDARGEPRGGGRSLTRTNSGCLPGRSTGGAVTQRAAAPLYNVALPIPWHKDLCTPVFEAPCIYNAGCSTESLDCITMAASGSHDSREKGGQESLLDTEDKGTGPDCV</sequence>
<comment type="caution">
    <text evidence="2">The sequence shown here is derived from an EMBL/GenBank/DDBJ whole genome shotgun (WGS) entry which is preliminary data.</text>
</comment>
<feature type="region of interest" description="Disordered" evidence="1">
    <location>
        <begin position="95"/>
        <end position="123"/>
    </location>
</feature>
<name>A0AAN8PCQ6_POLSC</name>
<dbReference type="EMBL" id="JAWJWE010000037">
    <property type="protein sequence ID" value="KAK6626150.1"/>
    <property type="molecule type" value="Genomic_DNA"/>
</dbReference>
<feature type="compositionally biased region" description="Basic and acidic residues" evidence="1">
    <location>
        <begin position="1"/>
        <end position="25"/>
    </location>
</feature>
<dbReference type="AlphaFoldDB" id="A0AAN8PCQ6"/>
<evidence type="ECO:0000313" key="3">
    <source>
        <dbReference type="Proteomes" id="UP001372834"/>
    </source>
</evidence>
<evidence type="ECO:0000256" key="1">
    <source>
        <dbReference type="SAM" id="MobiDB-lite"/>
    </source>
</evidence>
<dbReference type="Proteomes" id="UP001372834">
    <property type="component" value="Unassembled WGS sequence"/>
</dbReference>